<keyword evidence="4" id="KW-0548">Nucleotidyltransferase</keyword>
<name>A0A2K8KPU3_9GAMM</name>
<dbReference type="InterPro" id="IPR050238">
    <property type="entry name" value="DNA_Rep/Repair_Clamp_Loader"/>
</dbReference>
<dbReference type="SUPFAM" id="SSF52540">
    <property type="entry name" value="P-loop containing nucleoside triphosphate hydrolases"/>
    <property type="match status" value="1"/>
</dbReference>
<keyword evidence="2" id="KW-0239">DNA-directed DNA polymerase</keyword>
<dbReference type="Gene3D" id="3.40.50.300">
    <property type="entry name" value="P-loop containing nucleotide triphosphate hydrolases"/>
    <property type="match status" value="1"/>
</dbReference>
<dbReference type="GO" id="GO:0006261">
    <property type="term" value="P:DNA-templated DNA replication"/>
    <property type="evidence" value="ECO:0007669"/>
    <property type="project" value="TreeGrafter"/>
</dbReference>
<dbReference type="PANTHER" id="PTHR11669:SF8">
    <property type="entry name" value="DNA POLYMERASE III SUBUNIT DELTA"/>
    <property type="match status" value="1"/>
</dbReference>
<gene>
    <name evidence="4" type="ORF">REIFOR_01635</name>
</gene>
<dbReference type="EMBL" id="CP011797">
    <property type="protein sequence ID" value="ATX76780.1"/>
    <property type="molecule type" value="Genomic_DNA"/>
</dbReference>
<keyword evidence="5" id="KW-1185">Reference proteome</keyword>
<reference evidence="4 5" key="1">
    <citation type="journal article" date="2017" name="Environ. Microbiol.">
        <title>Genomic and physiological analyses of 'Reinekea forsetii' reveal a versatile opportunistic lifestyle during spring algae blooms.</title>
        <authorList>
            <person name="Avci B."/>
            <person name="Hahnke R.L."/>
            <person name="Chafee M."/>
            <person name="Fischer T."/>
            <person name="Gruber-Vodicka H."/>
            <person name="Tegetmeyer H.E."/>
            <person name="Harder J."/>
            <person name="Fuchs B.M."/>
            <person name="Amann R.I."/>
            <person name="Teeling H."/>
        </authorList>
    </citation>
    <scope>NUCLEOTIDE SEQUENCE [LARGE SCALE GENOMIC DNA]</scope>
    <source>
        <strain evidence="4 5">Hel1_31_D35</strain>
    </source>
</reference>
<dbReference type="Pfam" id="PF13177">
    <property type="entry name" value="DNA_pol3_delta2"/>
    <property type="match status" value="1"/>
</dbReference>
<dbReference type="KEGG" id="rfo:REIFOR_01635"/>
<dbReference type="Proteomes" id="UP000229757">
    <property type="component" value="Chromosome"/>
</dbReference>
<dbReference type="GO" id="GO:0003887">
    <property type="term" value="F:DNA-directed DNA polymerase activity"/>
    <property type="evidence" value="ECO:0007669"/>
    <property type="project" value="UniProtKB-KW"/>
</dbReference>
<protein>
    <recommendedName>
        <fullName evidence="1">DNA-directed DNA polymerase</fullName>
        <ecNumber evidence="1">2.7.7.7</ecNumber>
    </recommendedName>
</protein>
<comment type="catalytic activity">
    <reaction evidence="3">
        <text>DNA(n) + a 2'-deoxyribonucleoside 5'-triphosphate = DNA(n+1) + diphosphate</text>
        <dbReference type="Rhea" id="RHEA:22508"/>
        <dbReference type="Rhea" id="RHEA-COMP:17339"/>
        <dbReference type="Rhea" id="RHEA-COMP:17340"/>
        <dbReference type="ChEBI" id="CHEBI:33019"/>
        <dbReference type="ChEBI" id="CHEBI:61560"/>
        <dbReference type="ChEBI" id="CHEBI:173112"/>
        <dbReference type="EC" id="2.7.7.7"/>
    </reaction>
</comment>
<dbReference type="OrthoDB" id="9811073at2"/>
<evidence type="ECO:0000313" key="4">
    <source>
        <dbReference type="EMBL" id="ATX76780.1"/>
    </source>
</evidence>
<evidence type="ECO:0000256" key="2">
    <source>
        <dbReference type="ARBA" id="ARBA00022932"/>
    </source>
</evidence>
<evidence type="ECO:0000256" key="1">
    <source>
        <dbReference type="ARBA" id="ARBA00012417"/>
    </source>
</evidence>
<accession>A0A2K8KPU3</accession>
<dbReference type="RefSeq" id="WP_100257093.1">
    <property type="nucleotide sequence ID" value="NZ_CP011797.1"/>
</dbReference>
<dbReference type="AlphaFoldDB" id="A0A2K8KPU3"/>
<dbReference type="GO" id="GO:0009360">
    <property type="term" value="C:DNA polymerase III complex"/>
    <property type="evidence" value="ECO:0007669"/>
    <property type="project" value="TreeGrafter"/>
</dbReference>
<dbReference type="EC" id="2.7.7.7" evidence="1"/>
<proteinExistence type="predicted"/>
<sequence length="319" mass="35158">MPDLPPWLNATLVDLISQYRANTLPHGLLILGDPGDGGGLMTDALVAKLLCRSDLAHACGDCKACRLHQAGNHPDFIRVQPEGKSLTIRVDAVRAINRKVAETAQQGGNKVIRLENAEKMNSNAANALLKVLEEPSDRTFIVLESRSLGRTLPTVRSRCRLVTLPEPTPEQALAVLHSAAYPLNPHIALGIAQGKPYTALAVTADQLNQWSECERHFLQDLGFSQLSQFIHKAPLEPTLKQLMLWIDTALRQQLSRRGALAPIADDLIELLANQTARSLFNFRDYLVVLLGAINRQSNLNPQLMGEELASRWLDLRGTE</sequence>
<keyword evidence="4" id="KW-0808">Transferase</keyword>
<organism evidence="4 5">
    <name type="scientific">Reinekea forsetii</name>
    <dbReference type="NCBI Taxonomy" id="1336806"/>
    <lineage>
        <taxon>Bacteria</taxon>
        <taxon>Pseudomonadati</taxon>
        <taxon>Pseudomonadota</taxon>
        <taxon>Gammaproteobacteria</taxon>
        <taxon>Oceanospirillales</taxon>
        <taxon>Saccharospirillaceae</taxon>
        <taxon>Reinekea</taxon>
    </lineage>
</organism>
<dbReference type="InterPro" id="IPR027417">
    <property type="entry name" value="P-loop_NTPase"/>
</dbReference>
<evidence type="ECO:0000313" key="5">
    <source>
        <dbReference type="Proteomes" id="UP000229757"/>
    </source>
</evidence>
<evidence type="ECO:0000256" key="3">
    <source>
        <dbReference type="ARBA" id="ARBA00049244"/>
    </source>
</evidence>
<dbReference type="PANTHER" id="PTHR11669">
    <property type="entry name" value="REPLICATION FACTOR C / DNA POLYMERASE III GAMMA-TAU SUBUNIT"/>
    <property type="match status" value="1"/>
</dbReference>